<dbReference type="CDD" id="cd00067">
    <property type="entry name" value="GAL4"/>
    <property type="match status" value="1"/>
</dbReference>
<name>A0A8H4SYZ1_9HYPO</name>
<dbReference type="Pfam" id="PF11951">
    <property type="entry name" value="Fungal_trans_2"/>
    <property type="match status" value="1"/>
</dbReference>
<protein>
    <recommendedName>
        <fullName evidence="7">Zn(2)-C6 fungal-type domain-containing protein</fullName>
    </recommendedName>
</protein>
<dbReference type="EMBL" id="JABEXW010001060">
    <property type="protein sequence ID" value="KAF4948220.1"/>
    <property type="molecule type" value="Genomic_DNA"/>
</dbReference>
<reference evidence="8" key="2">
    <citation type="submission" date="2020-05" db="EMBL/GenBank/DDBJ databases">
        <authorList>
            <person name="Kim H.-S."/>
            <person name="Proctor R.H."/>
            <person name="Brown D.W."/>
        </authorList>
    </citation>
    <scope>NUCLEOTIDE SEQUENCE</scope>
    <source>
        <strain evidence="8">NRRL 20472</strain>
    </source>
</reference>
<evidence type="ECO:0000256" key="5">
    <source>
        <dbReference type="ARBA" id="ARBA00023163"/>
    </source>
</evidence>
<evidence type="ECO:0000313" key="9">
    <source>
        <dbReference type="Proteomes" id="UP000622797"/>
    </source>
</evidence>
<dbReference type="OrthoDB" id="2593732at2759"/>
<dbReference type="InterPro" id="IPR001138">
    <property type="entry name" value="Zn2Cys6_DnaBD"/>
</dbReference>
<keyword evidence="2" id="KW-0862">Zinc</keyword>
<dbReference type="Pfam" id="PF00172">
    <property type="entry name" value="Zn_clus"/>
    <property type="match status" value="1"/>
</dbReference>
<keyword evidence="1" id="KW-0479">Metal-binding</keyword>
<evidence type="ECO:0000256" key="3">
    <source>
        <dbReference type="ARBA" id="ARBA00023015"/>
    </source>
</evidence>
<evidence type="ECO:0000256" key="4">
    <source>
        <dbReference type="ARBA" id="ARBA00023125"/>
    </source>
</evidence>
<feature type="domain" description="Zn(2)-C6 fungal-type" evidence="7">
    <location>
        <begin position="6"/>
        <end position="35"/>
    </location>
</feature>
<dbReference type="PANTHER" id="PTHR36206:SF13">
    <property type="entry name" value="TRANSCRIPTIONAL REGULATORY PROTEIN MOC3"/>
    <property type="match status" value="1"/>
</dbReference>
<evidence type="ECO:0000256" key="6">
    <source>
        <dbReference type="ARBA" id="ARBA00023242"/>
    </source>
</evidence>
<dbReference type="GO" id="GO:0003677">
    <property type="term" value="F:DNA binding"/>
    <property type="evidence" value="ECO:0007669"/>
    <property type="project" value="UniProtKB-KW"/>
</dbReference>
<dbReference type="PANTHER" id="PTHR36206">
    <property type="entry name" value="ASPERCRYPTIN BIOSYNTHESIS CLUSTER-SPECIFIC TRANSCRIPTION REGULATOR ATNN-RELATED"/>
    <property type="match status" value="1"/>
</dbReference>
<keyword evidence="6" id="KW-0539">Nucleus</keyword>
<reference evidence="8" key="1">
    <citation type="journal article" date="2020" name="BMC Genomics">
        <title>Correction to: Identification and distribution of gene clusters required for synthesis of sphingolipid metabolism inhibitors in diverse species of the filamentous fungus Fusarium.</title>
        <authorList>
            <person name="Kim H.S."/>
            <person name="Lohmar J.M."/>
            <person name="Busman M."/>
            <person name="Brown D.W."/>
            <person name="Naumann T.A."/>
            <person name="Divon H.H."/>
            <person name="Lysoe E."/>
            <person name="Uhlig S."/>
            <person name="Proctor R.H."/>
        </authorList>
    </citation>
    <scope>NUCLEOTIDE SEQUENCE</scope>
    <source>
        <strain evidence="8">NRRL 20472</strain>
    </source>
</reference>
<comment type="caution">
    <text evidence="8">The sequence shown here is derived from an EMBL/GenBank/DDBJ whole genome shotgun (WGS) entry which is preliminary data.</text>
</comment>
<accession>A0A8H4SYZ1</accession>
<dbReference type="GO" id="GO:0000981">
    <property type="term" value="F:DNA-binding transcription factor activity, RNA polymerase II-specific"/>
    <property type="evidence" value="ECO:0007669"/>
    <property type="project" value="InterPro"/>
</dbReference>
<dbReference type="InterPro" id="IPR052360">
    <property type="entry name" value="Transcr_Regulatory_Proteins"/>
</dbReference>
<dbReference type="GO" id="GO:0008270">
    <property type="term" value="F:zinc ion binding"/>
    <property type="evidence" value="ECO:0007669"/>
    <property type="project" value="InterPro"/>
</dbReference>
<sequence>MVHSKIRHLKCDETKPECQRCLKDMQRCDGYQQAQAQAPRPNAGTKLRMERSSRRFQYQSKPTNAICKAPGVLRPALSIVHHASPADAVLFHHAREYTIKDFGVDSCLSFWNGFVLPLAQTAEPVRYALCALGGAHRRFITEYPGDATYISTAAAYELVSIQKYNQAIMHIKPLMTEKTEASLQTILICCVIFICIENLNGRYTDSMRHLLAGCQLLNSLRGKFKLERSNLAQMHFKEAPNITYSLFGMVTEMLHRLGQNIAIYKGSYIFTDLELPPRMTDMGDSRLPFADLVEAGTLLDQVDDSYDSFFRGHQLTSLPTHASSDNDSFSRPDLATGQLALAAVRSTFAIWNSRYELTRKVKRHGSPCLTEQHGLFLDMQQAMWLAILKLDSIDGEFNREDSELILQRASNLIKMVASKRAPVFAFNGYITPTLSIVCSSCKDLNVQRKSIALLRTLRRREGIWDSREVADIYETMVTAGAQNMVDQTNMPWGIPQLVAELSPLSLPRSNDRTPQSP</sequence>
<evidence type="ECO:0000313" key="8">
    <source>
        <dbReference type="EMBL" id="KAF4948220.1"/>
    </source>
</evidence>
<organism evidence="8 9">
    <name type="scientific">Fusarium sarcochroum</name>
    <dbReference type="NCBI Taxonomy" id="1208366"/>
    <lineage>
        <taxon>Eukaryota</taxon>
        <taxon>Fungi</taxon>
        <taxon>Dikarya</taxon>
        <taxon>Ascomycota</taxon>
        <taxon>Pezizomycotina</taxon>
        <taxon>Sordariomycetes</taxon>
        <taxon>Hypocreomycetidae</taxon>
        <taxon>Hypocreales</taxon>
        <taxon>Nectriaceae</taxon>
        <taxon>Fusarium</taxon>
        <taxon>Fusarium lateritium species complex</taxon>
    </lineage>
</organism>
<dbReference type="SUPFAM" id="SSF57701">
    <property type="entry name" value="Zn2/Cys6 DNA-binding domain"/>
    <property type="match status" value="1"/>
</dbReference>
<gene>
    <name evidence="8" type="ORF">FSARC_13795</name>
</gene>
<keyword evidence="5" id="KW-0804">Transcription</keyword>
<dbReference type="Proteomes" id="UP000622797">
    <property type="component" value="Unassembled WGS sequence"/>
</dbReference>
<keyword evidence="9" id="KW-1185">Reference proteome</keyword>
<dbReference type="InterPro" id="IPR021858">
    <property type="entry name" value="Fun_TF"/>
</dbReference>
<evidence type="ECO:0000259" key="7">
    <source>
        <dbReference type="Pfam" id="PF00172"/>
    </source>
</evidence>
<evidence type="ECO:0000256" key="2">
    <source>
        <dbReference type="ARBA" id="ARBA00022833"/>
    </source>
</evidence>
<proteinExistence type="predicted"/>
<evidence type="ECO:0000256" key="1">
    <source>
        <dbReference type="ARBA" id="ARBA00022723"/>
    </source>
</evidence>
<keyword evidence="3" id="KW-0805">Transcription regulation</keyword>
<dbReference type="AlphaFoldDB" id="A0A8H4SYZ1"/>
<dbReference type="InterPro" id="IPR036864">
    <property type="entry name" value="Zn2-C6_fun-type_DNA-bd_sf"/>
</dbReference>
<keyword evidence="4" id="KW-0238">DNA-binding</keyword>